<accession>A0A8T0D7K1</accession>
<dbReference type="Pfam" id="PF00083">
    <property type="entry name" value="Sugar_tr"/>
    <property type="match status" value="1"/>
</dbReference>
<evidence type="ECO:0000256" key="7">
    <source>
        <dbReference type="RuleBase" id="RU003346"/>
    </source>
</evidence>
<proteinExistence type="inferred from homology"/>
<keyword evidence="2 7" id="KW-0813">Transport</keyword>
<evidence type="ECO:0000256" key="6">
    <source>
        <dbReference type="ARBA" id="ARBA00023136"/>
    </source>
</evidence>
<protein>
    <recommendedName>
        <fullName evidence="10">Major facilitator superfamily (MFS) profile domain-containing protein</fullName>
    </recommendedName>
</protein>
<feature type="transmembrane region" description="Helical" evidence="8">
    <location>
        <begin position="341"/>
        <end position="367"/>
    </location>
</feature>
<feature type="transmembrane region" description="Helical" evidence="8">
    <location>
        <begin position="191"/>
        <end position="212"/>
    </location>
</feature>
<dbReference type="InterPro" id="IPR005829">
    <property type="entry name" value="Sugar_transporter_CS"/>
</dbReference>
<evidence type="ECO:0000313" key="12">
    <source>
        <dbReference type="Proteomes" id="UP000699462"/>
    </source>
</evidence>
<feature type="transmembrane region" description="Helical" evidence="8">
    <location>
        <begin position="115"/>
        <end position="137"/>
    </location>
</feature>
<feature type="signal peptide" evidence="9">
    <location>
        <begin position="1"/>
        <end position="18"/>
    </location>
</feature>
<gene>
    <name evidence="11" type="ORF">P879_08763</name>
</gene>
<dbReference type="AlphaFoldDB" id="A0A8T0D7K1"/>
<feature type="transmembrane region" description="Helical" evidence="8">
    <location>
        <begin position="274"/>
        <end position="297"/>
    </location>
</feature>
<feature type="transmembrane region" description="Helical" evidence="8">
    <location>
        <begin position="373"/>
        <end position="398"/>
    </location>
</feature>
<keyword evidence="9" id="KW-0732">Signal</keyword>
<evidence type="ECO:0000256" key="4">
    <source>
        <dbReference type="ARBA" id="ARBA00022692"/>
    </source>
</evidence>
<evidence type="ECO:0000256" key="2">
    <source>
        <dbReference type="ARBA" id="ARBA00022448"/>
    </source>
</evidence>
<dbReference type="InterPro" id="IPR005828">
    <property type="entry name" value="MFS_sugar_transport-like"/>
</dbReference>
<keyword evidence="12" id="KW-1185">Reference proteome</keyword>
<dbReference type="NCBIfam" id="TIGR00879">
    <property type="entry name" value="SP"/>
    <property type="match status" value="1"/>
</dbReference>
<dbReference type="PANTHER" id="PTHR23503">
    <property type="entry name" value="SOLUTE CARRIER FAMILY 2"/>
    <property type="match status" value="1"/>
</dbReference>
<dbReference type="InterPro" id="IPR036259">
    <property type="entry name" value="MFS_trans_sf"/>
</dbReference>
<dbReference type="PROSITE" id="PS00217">
    <property type="entry name" value="SUGAR_TRANSPORT_2"/>
    <property type="match status" value="1"/>
</dbReference>
<dbReference type="OrthoDB" id="4540492at2759"/>
<comment type="caution">
    <text evidence="11">The sequence shown here is derived from an EMBL/GenBank/DDBJ whole genome shotgun (WGS) entry which is preliminary data.</text>
</comment>
<dbReference type="GO" id="GO:1990539">
    <property type="term" value="P:fructose import across plasma membrane"/>
    <property type="evidence" value="ECO:0007669"/>
    <property type="project" value="UniProtKB-ARBA"/>
</dbReference>
<name>A0A8T0D7K1_9TREM</name>
<comment type="subcellular location">
    <subcellularLocation>
        <location evidence="1">Cell membrane</location>
        <topology evidence="1">Multi-pass membrane protein</topology>
    </subcellularLocation>
</comment>
<keyword evidence="6 8" id="KW-0472">Membrane</keyword>
<dbReference type="InterPro" id="IPR003663">
    <property type="entry name" value="Sugar/inositol_transpt"/>
</dbReference>
<keyword evidence="5 8" id="KW-1133">Transmembrane helix</keyword>
<dbReference type="InterPro" id="IPR020846">
    <property type="entry name" value="MFS_dom"/>
</dbReference>
<feature type="transmembrane region" description="Helical" evidence="8">
    <location>
        <begin position="410"/>
        <end position="433"/>
    </location>
</feature>
<dbReference type="PANTHER" id="PTHR23503:SF8">
    <property type="entry name" value="FACILITATED GLUCOSE TRANSPORTER PROTEIN 1"/>
    <property type="match status" value="1"/>
</dbReference>
<dbReference type="EMBL" id="JTDF01018460">
    <property type="protein sequence ID" value="KAF8562641.1"/>
    <property type="molecule type" value="Genomic_DNA"/>
</dbReference>
<feature type="transmembrane region" description="Helical" evidence="8">
    <location>
        <begin position="149"/>
        <end position="171"/>
    </location>
</feature>
<organism evidence="11 12">
    <name type="scientific">Paragonimus westermani</name>
    <dbReference type="NCBI Taxonomy" id="34504"/>
    <lineage>
        <taxon>Eukaryota</taxon>
        <taxon>Metazoa</taxon>
        <taxon>Spiralia</taxon>
        <taxon>Lophotrochozoa</taxon>
        <taxon>Platyhelminthes</taxon>
        <taxon>Trematoda</taxon>
        <taxon>Digenea</taxon>
        <taxon>Plagiorchiida</taxon>
        <taxon>Troglotremata</taxon>
        <taxon>Troglotrematidae</taxon>
        <taxon>Paragonimus</taxon>
    </lineage>
</organism>
<feature type="chain" id="PRO_5035831792" description="Major facilitator superfamily (MFS) profile domain-containing protein" evidence="9">
    <location>
        <begin position="19"/>
        <end position="519"/>
    </location>
</feature>
<reference evidence="11 12" key="1">
    <citation type="submission" date="2019-07" db="EMBL/GenBank/DDBJ databases">
        <title>Annotation for the trematode Paragonimus westermani.</title>
        <authorList>
            <person name="Choi Y.-J."/>
        </authorList>
    </citation>
    <scope>NUCLEOTIDE SEQUENCE [LARGE SCALE GENOMIC DNA]</scope>
    <source>
        <strain evidence="11">180907_Pwestermani</strain>
    </source>
</reference>
<comment type="similarity">
    <text evidence="7">Belongs to the major facilitator superfamily. Sugar transporter (TC 2.A.1.1) family.</text>
</comment>
<dbReference type="InterPro" id="IPR045263">
    <property type="entry name" value="GLUT"/>
</dbReference>
<dbReference type="FunFam" id="1.20.1250.20:FF:001511">
    <property type="entry name" value="Solute carrier family 2, facilitated glucose transporter member 5"/>
    <property type="match status" value="1"/>
</dbReference>
<evidence type="ECO:0000313" key="11">
    <source>
        <dbReference type="EMBL" id="KAF8562641.1"/>
    </source>
</evidence>
<evidence type="ECO:0000256" key="3">
    <source>
        <dbReference type="ARBA" id="ARBA00022475"/>
    </source>
</evidence>
<dbReference type="Proteomes" id="UP000699462">
    <property type="component" value="Unassembled WGS sequence"/>
</dbReference>
<evidence type="ECO:0000256" key="8">
    <source>
        <dbReference type="SAM" id="Phobius"/>
    </source>
</evidence>
<evidence type="ECO:0000259" key="10">
    <source>
        <dbReference type="PROSITE" id="PS50850"/>
    </source>
</evidence>
<evidence type="ECO:0000256" key="9">
    <source>
        <dbReference type="SAM" id="SignalP"/>
    </source>
</evidence>
<feature type="transmembrane region" description="Helical" evidence="8">
    <location>
        <begin position="54"/>
        <end position="76"/>
    </location>
</feature>
<dbReference type="SUPFAM" id="SSF103473">
    <property type="entry name" value="MFS general substrate transporter"/>
    <property type="match status" value="1"/>
</dbReference>
<dbReference type="PRINTS" id="PR00171">
    <property type="entry name" value="SUGRTRNSPORT"/>
</dbReference>
<dbReference type="GO" id="GO:0005886">
    <property type="term" value="C:plasma membrane"/>
    <property type="evidence" value="ECO:0007669"/>
    <property type="project" value="UniProtKB-SubCell"/>
</dbReference>
<sequence>MASRGLALMLFAITLASSFQFGYHTGVINEPLKLISDFIGNVSYSRYASQDDSFVTTITSLCVTAFMIGGMAGALASGVLANKLGRRMSIICLSVPCLTGCAMLMLSRLANSYELIILGRLFVGLACGSYTAIAPIYMSEISPTSTRGAAGVLNQLVGVASLVIAQVLGLPSIMGTKELWPILLGKFAFRYFYLTGLNGLPCVIGTICLFFFPESPRYLYINKNDHEASRRALLLLRGPHEDIEAELQNFMEESESSIKKASLRDICSLSHMRLALFVSVVAQMGQQFSGMNGLLYYSVKLFKSSGLTDDEATYTTIGVGGVLLVVTIASVFLIDRLGRRLLLIGGIVDAVCCLIVFTVCMVIKQVANVNWPVYVAILSSYVFVCGFAIGPGSIPWFIVAEFFSQETRDAALSVTVTVNWVCNICIGLVFIQLIKYIDIYSFLPFVCVELFVVTVLYLYMPETMGRSVASVEADFKRRLHVGCCRRAIDRPYENLTSEADEDHANISVSSIDPTIDPIA</sequence>
<evidence type="ECO:0000256" key="1">
    <source>
        <dbReference type="ARBA" id="ARBA00004651"/>
    </source>
</evidence>
<feature type="transmembrane region" description="Helical" evidence="8">
    <location>
        <begin position="439"/>
        <end position="460"/>
    </location>
</feature>
<keyword evidence="3" id="KW-1003">Cell membrane</keyword>
<dbReference type="PROSITE" id="PS00216">
    <property type="entry name" value="SUGAR_TRANSPORT_1"/>
    <property type="match status" value="1"/>
</dbReference>
<keyword evidence="4 8" id="KW-0812">Transmembrane</keyword>
<dbReference type="GO" id="GO:0005353">
    <property type="term" value="F:fructose transmembrane transporter activity"/>
    <property type="evidence" value="ECO:0007669"/>
    <property type="project" value="UniProtKB-ARBA"/>
</dbReference>
<feature type="transmembrane region" description="Helical" evidence="8">
    <location>
        <begin position="317"/>
        <end position="334"/>
    </location>
</feature>
<evidence type="ECO:0000256" key="5">
    <source>
        <dbReference type="ARBA" id="ARBA00022989"/>
    </source>
</evidence>
<feature type="transmembrane region" description="Helical" evidence="8">
    <location>
        <begin position="88"/>
        <end position="109"/>
    </location>
</feature>
<feature type="domain" description="Major facilitator superfamily (MFS) profile" evidence="10">
    <location>
        <begin position="10"/>
        <end position="464"/>
    </location>
</feature>
<dbReference type="PROSITE" id="PS50850">
    <property type="entry name" value="MFS"/>
    <property type="match status" value="1"/>
</dbReference>
<dbReference type="Gene3D" id="1.20.1250.20">
    <property type="entry name" value="MFS general substrate transporter like domains"/>
    <property type="match status" value="1"/>
</dbReference>